<feature type="transmembrane region" description="Helical" evidence="1">
    <location>
        <begin position="291"/>
        <end position="309"/>
    </location>
</feature>
<dbReference type="AlphaFoldDB" id="A0A7X2NTN8"/>
<dbReference type="RefSeq" id="WP_154505589.1">
    <property type="nucleotide sequence ID" value="NZ_VUMN01000029.1"/>
</dbReference>
<feature type="transmembrane region" description="Helical" evidence="1">
    <location>
        <begin position="315"/>
        <end position="332"/>
    </location>
</feature>
<feature type="transmembrane region" description="Helical" evidence="1">
    <location>
        <begin position="94"/>
        <end position="113"/>
    </location>
</feature>
<feature type="transmembrane region" description="Helical" evidence="1">
    <location>
        <begin position="33"/>
        <end position="53"/>
    </location>
</feature>
<feature type="transmembrane region" description="Helical" evidence="1">
    <location>
        <begin position="398"/>
        <end position="422"/>
    </location>
</feature>
<keyword evidence="1" id="KW-1133">Transmembrane helix</keyword>
<keyword evidence="1" id="KW-0472">Membrane</keyword>
<feature type="transmembrane region" description="Helical" evidence="1">
    <location>
        <begin position="162"/>
        <end position="185"/>
    </location>
</feature>
<feature type="transmembrane region" description="Helical" evidence="1">
    <location>
        <begin position="434"/>
        <end position="453"/>
    </location>
</feature>
<feature type="transmembrane region" description="Helical" evidence="1">
    <location>
        <begin position="353"/>
        <end position="378"/>
    </location>
</feature>
<gene>
    <name evidence="2" type="ORF">FYJ51_10740</name>
</gene>
<name>A0A7X2NTN8_9FIRM</name>
<evidence type="ECO:0000313" key="2">
    <source>
        <dbReference type="EMBL" id="MSS59369.1"/>
    </source>
</evidence>
<proteinExistence type="predicted"/>
<organism evidence="2 3">
    <name type="scientific">Stecheria intestinalis</name>
    <dbReference type="NCBI Taxonomy" id="2606630"/>
    <lineage>
        <taxon>Bacteria</taxon>
        <taxon>Bacillati</taxon>
        <taxon>Bacillota</taxon>
        <taxon>Erysipelotrichia</taxon>
        <taxon>Erysipelotrichales</taxon>
        <taxon>Erysipelotrichaceae</taxon>
        <taxon>Stecheria</taxon>
    </lineage>
</organism>
<keyword evidence="1" id="KW-0812">Transmembrane</keyword>
<feature type="transmembrane region" description="Helical" evidence="1">
    <location>
        <begin position="251"/>
        <end position="279"/>
    </location>
</feature>
<keyword evidence="3" id="KW-1185">Reference proteome</keyword>
<evidence type="ECO:0000313" key="3">
    <source>
        <dbReference type="Proteomes" id="UP000461880"/>
    </source>
</evidence>
<feature type="transmembrane region" description="Helical" evidence="1">
    <location>
        <begin position="197"/>
        <end position="217"/>
    </location>
</feature>
<feature type="transmembrane region" description="Helical" evidence="1">
    <location>
        <begin position="59"/>
        <end position="82"/>
    </location>
</feature>
<accession>A0A7X2NTN8</accession>
<comment type="caution">
    <text evidence="2">The sequence shown here is derived from an EMBL/GenBank/DDBJ whole genome shotgun (WGS) entry which is preliminary data.</text>
</comment>
<dbReference type="Proteomes" id="UP000461880">
    <property type="component" value="Unassembled WGS sequence"/>
</dbReference>
<feature type="transmembrane region" description="Helical" evidence="1">
    <location>
        <begin position="492"/>
        <end position="510"/>
    </location>
</feature>
<evidence type="ECO:0000256" key="1">
    <source>
        <dbReference type="SAM" id="Phobius"/>
    </source>
</evidence>
<reference evidence="2 3" key="1">
    <citation type="submission" date="2019-08" db="EMBL/GenBank/DDBJ databases">
        <title>In-depth cultivation of the pig gut microbiome towards novel bacterial diversity and tailored functional studies.</title>
        <authorList>
            <person name="Wylensek D."/>
            <person name="Hitch T.C.A."/>
            <person name="Clavel T."/>
        </authorList>
    </citation>
    <scope>NUCLEOTIDE SEQUENCE [LARGE SCALE GENOMIC DNA]</scope>
    <source>
        <strain evidence="2 3">Oil+RF-744-GAM-WT-6</strain>
    </source>
</reference>
<protein>
    <submittedName>
        <fullName evidence="2">Uncharacterized protein</fullName>
    </submittedName>
</protein>
<dbReference type="EMBL" id="VUMN01000029">
    <property type="protein sequence ID" value="MSS59369.1"/>
    <property type="molecule type" value="Genomic_DNA"/>
</dbReference>
<sequence length="511" mass="58664">MIRTTLITLAVIVISEGAGSWFERLLGIDRKGFSAPIGFAVLMACLQVLAYPAQIGNWSFLYLLLVTLILFAAAIWMTCWNAKEAFRHFRRKETFIALFAGLLFLYLASKNLMVSAGIPGGYFHCHANEIGSGLFQVYPQFLRVLTWLNELPHLLHLSSIPADYIFCEMVGGGLLFAVISSMFIVNVVRSFHLRNHWLEFSIIAFMLTYENYVSWHLSTAYLGTAWSELMMAEGLFVIWRWHQESNEQIKYLLIPVLMAGLAFDNGFGLAGIAILYGLLAYQLRTRTIRCFFELFSNLAPYVLYSAALLSRTSEAGAWILFLFYLAFLFFRYRKPFRRWITLGEEWLFDHGDLILFGIIPAAAAGLSLYLSIAEPWAATAYSYYFQDFTEVGDARDYLFIHSSWLEIVLNIFRWGGLVLLIIFAKTKDEQIMRIMMITTLLVFLNPLCTPFLTYITGPAFYRTFTVLFNPFTETVMFLKFYHLFEWNAVGQWILELALCLAAFMGLITILF</sequence>